<name>A0A0D7AZ20_9AGAR</name>
<evidence type="ECO:0000259" key="2">
    <source>
        <dbReference type="PROSITE" id="PS50181"/>
    </source>
</evidence>
<dbReference type="AlphaFoldDB" id="A0A0D7AZ20"/>
<reference evidence="3 4" key="1">
    <citation type="journal article" date="2015" name="Fungal Genet. Biol.">
        <title>Evolution of novel wood decay mechanisms in Agaricales revealed by the genome sequences of Fistulina hepatica and Cylindrobasidium torrendii.</title>
        <authorList>
            <person name="Floudas D."/>
            <person name="Held B.W."/>
            <person name="Riley R."/>
            <person name="Nagy L.G."/>
            <person name="Koehler G."/>
            <person name="Ransdell A.S."/>
            <person name="Younus H."/>
            <person name="Chow J."/>
            <person name="Chiniquy J."/>
            <person name="Lipzen A."/>
            <person name="Tritt A."/>
            <person name="Sun H."/>
            <person name="Haridas S."/>
            <person name="LaButti K."/>
            <person name="Ohm R.A."/>
            <person name="Kues U."/>
            <person name="Blanchette R.A."/>
            <person name="Grigoriev I.V."/>
            <person name="Minto R.E."/>
            <person name="Hibbett D.S."/>
        </authorList>
    </citation>
    <scope>NUCLEOTIDE SEQUENCE [LARGE SCALE GENOMIC DNA]</scope>
    <source>
        <strain evidence="3 4">FP15055 ss-10</strain>
    </source>
</reference>
<proteinExistence type="predicted"/>
<organism evidence="3 4">
    <name type="scientific">Cylindrobasidium torrendii FP15055 ss-10</name>
    <dbReference type="NCBI Taxonomy" id="1314674"/>
    <lineage>
        <taxon>Eukaryota</taxon>
        <taxon>Fungi</taxon>
        <taxon>Dikarya</taxon>
        <taxon>Basidiomycota</taxon>
        <taxon>Agaricomycotina</taxon>
        <taxon>Agaricomycetes</taxon>
        <taxon>Agaricomycetidae</taxon>
        <taxon>Agaricales</taxon>
        <taxon>Marasmiineae</taxon>
        <taxon>Physalacriaceae</taxon>
        <taxon>Cylindrobasidium</taxon>
    </lineage>
</organism>
<protein>
    <recommendedName>
        <fullName evidence="2">F-box domain-containing protein</fullName>
    </recommendedName>
</protein>
<evidence type="ECO:0000313" key="4">
    <source>
        <dbReference type="Proteomes" id="UP000054007"/>
    </source>
</evidence>
<sequence length="227" mass="26118">MPAQTTEPTPTFIDRANFVMDAEYLVDVVLTLRNHLKELPVVQENARRLREELRVAENRQDVLTTSIALCKRLLTASPIRELPTEILTEIFRFYYDDTLVDTDVHDISYWRNVIKTQGVLQHVCQRWASVVRSTSAYRKVIPMLPQRTNTDGADYWKRTEDYIASASGKISLIFVPTRSSMNQQGKAFLPSRARLSTLVVPPNVQDHADFRITGYIRTTLELEVLVH</sequence>
<dbReference type="InterPro" id="IPR001810">
    <property type="entry name" value="F-box_dom"/>
</dbReference>
<evidence type="ECO:0000256" key="1">
    <source>
        <dbReference type="SAM" id="Coils"/>
    </source>
</evidence>
<keyword evidence="1" id="KW-0175">Coiled coil</keyword>
<feature type="coiled-coil region" evidence="1">
    <location>
        <begin position="32"/>
        <end position="66"/>
    </location>
</feature>
<dbReference type="Proteomes" id="UP000054007">
    <property type="component" value="Unassembled WGS sequence"/>
</dbReference>
<gene>
    <name evidence="3" type="ORF">CYLTODRAFT_446769</name>
</gene>
<feature type="domain" description="F-box" evidence="2">
    <location>
        <begin position="76"/>
        <end position="140"/>
    </location>
</feature>
<dbReference type="PROSITE" id="PS50181">
    <property type="entry name" value="FBOX"/>
    <property type="match status" value="1"/>
</dbReference>
<dbReference type="EMBL" id="KN880714">
    <property type="protein sequence ID" value="KIY63195.1"/>
    <property type="molecule type" value="Genomic_DNA"/>
</dbReference>
<dbReference type="OrthoDB" id="3365698at2759"/>
<keyword evidence="4" id="KW-1185">Reference proteome</keyword>
<evidence type="ECO:0000313" key="3">
    <source>
        <dbReference type="EMBL" id="KIY63195.1"/>
    </source>
</evidence>
<accession>A0A0D7AZ20</accession>